<evidence type="ECO:0000313" key="1">
    <source>
        <dbReference type="EMBL" id="RWX32043.1"/>
    </source>
</evidence>
<protein>
    <submittedName>
        <fullName evidence="1">DUF3277 family protein</fullName>
    </submittedName>
</protein>
<proteinExistence type="predicted"/>
<comment type="caution">
    <text evidence="1">The sequence shown here is derived from an EMBL/GenBank/DDBJ whole genome shotgun (WGS) entry which is preliminary data.</text>
</comment>
<name>A0A444I387_RHILE</name>
<dbReference type="AlphaFoldDB" id="A0A444I387"/>
<dbReference type="Pfam" id="PF11681">
    <property type="entry name" value="Phage_Tube_PhiTE"/>
    <property type="match status" value="1"/>
</dbReference>
<accession>A0A444I387</accession>
<gene>
    <name evidence="1" type="ORF">EHI47_11720</name>
</gene>
<dbReference type="RefSeq" id="WP_128410505.1">
    <property type="nucleotide sequence ID" value="NZ_SBHX01000027.1"/>
</dbReference>
<dbReference type="EMBL" id="SBHX01000027">
    <property type="protein sequence ID" value="RWX32043.1"/>
    <property type="molecule type" value="Genomic_DNA"/>
</dbReference>
<sequence>MTTTSAYSFINVSATVDGQQVQGTWDGDDALIVTQGADAGTGIVGADGSGIFSISADKSASISIKLMHTSPTHRLLSQKLKRQQALGGMASAFPFSFIDASSGEGGSADKCFIRTRPTDSKGKAAVVREWVLWTADWNAEIPNNG</sequence>
<dbReference type="Proteomes" id="UP000283817">
    <property type="component" value="Unassembled WGS sequence"/>
</dbReference>
<dbReference type="NCBIfam" id="NF047581">
    <property type="entry name" value="gp105_phage_fam"/>
    <property type="match status" value="1"/>
</dbReference>
<organism evidence="1 2">
    <name type="scientific">Rhizobium leguminosarum</name>
    <dbReference type="NCBI Taxonomy" id="384"/>
    <lineage>
        <taxon>Bacteria</taxon>
        <taxon>Pseudomonadati</taxon>
        <taxon>Pseudomonadota</taxon>
        <taxon>Alphaproteobacteria</taxon>
        <taxon>Hyphomicrobiales</taxon>
        <taxon>Rhizobiaceae</taxon>
        <taxon>Rhizobium/Agrobacterium group</taxon>
        <taxon>Rhizobium</taxon>
    </lineage>
</organism>
<dbReference type="InterPro" id="IPR021695">
    <property type="entry name" value="Phage_KPP10_Orf10"/>
</dbReference>
<evidence type="ECO:0000313" key="2">
    <source>
        <dbReference type="Proteomes" id="UP000283817"/>
    </source>
</evidence>
<reference evidence="1 2" key="1">
    <citation type="submission" date="2019-01" db="EMBL/GenBank/DDBJ databases">
        <title>RHIZO-ID as a novel technology for direct rhizobia identification.</title>
        <authorList>
            <person name="De Meyer S.E."/>
        </authorList>
    </citation>
    <scope>NUCLEOTIDE SEQUENCE [LARGE SCALE GENOMIC DNA]</scope>
    <source>
        <strain evidence="1 2">WSM448</strain>
    </source>
</reference>